<reference evidence="1 2" key="1">
    <citation type="journal article" date="2020" name="IScience">
        <title>Genome Sequencing of the Endangered Kingdonia uniflora (Circaeasteraceae, Ranunculales) Reveals Potential Mechanisms of Evolutionary Specialization.</title>
        <authorList>
            <person name="Sun Y."/>
            <person name="Deng T."/>
            <person name="Zhang A."/>
            <person name="Moore M.J."/>
            <person name="Landis J.B."/>
            <person name="Lin N."/>
            <person name="Zhang H."/>
            <person name="Zhang X."/>
            <person name="Huang J."/>
            <person name="Zhang X."/>
            <person name="Sun H."/>
            <person name="Wang H."/>
        </authorList>
    </citation>
    <scope>NUCLEOTIDE SEQUENCE [LARGE SCALE GENOMIC DNA]</scope>
    <source>
        <strain evidence="1">TB1705</strain>
        <tissue evidence="1">Leaf</tissue>
    </source>
</reference>
<dbReference type="OrthoDB" id="1909330at2759"/>
<dbReference type="EMBL" id="JACGCM010001965">
    <property type="protein sequence ID" value="KAF6146618.1"/>
    <property type="molecule type" value="Genomic_DNA"/>
</dbReference>
<dbReference type="AlphaFoldDB" id="A0A7J7LVN1"/>
<gene>
    <name evidence="1" type="ORF">GIB67_008904</name>
</gene>
<comment type="caution">
    <text evidence="1">The sequence shown here is derived from an EMBL/GenBank/DDBJ whole genome shotgun (WGS) entry which is preliminary data.</text>
</comment>
<keyword evidence="2" id="KW-1185">Reference proteome</keyword>
<evidence type="ECO:0000313" key="1">
    <source>
        <dbReference type="EMBL" id="KAF6146618.1"/>
    </source>
</evidence>
<name>A0A7J7LVN1_9MAGN</name>
<evidence type="ECO:0000313" key="2">
    <source>
        <dbReference type="Proteomes" id="UP000541444"/>
    </source>
</evidence>
<protein>
    <submittedName>
        <fullName evidence="1">Uncharacterized protein</fullName>
    </submittedName>
</protein>
<organism evidence="1 2">
    <name type="scientific">Kingdonia uniflora</name>
    <dbReference type="NCBI Taxonomy" id="39325"/>
    <lineage>
        <taxon>Eukaryota</taxon>
        <taxon>Viridiplantae</taxon>
        <taxon>Streptophyta</taxon>
        <taxon>Embryophyta</taxon>
        <taxon>Tracheophyta</taxon>
        <taxon>Spermatophyta</taxon>
        <taxon>Magnoliopsida</taxon>
        <taxon>Ranunculales</taxon>
        <taxon>Circaeasteraceae</taxon>
        <taxon>Kingdonia</taxon>
    </lineage>
</organism>
<sequence>MTDSTQNNAAVEATEEYPKMMENWGLPSYHELGTLETLPHFQAFFVAAVMTKRTFAKIYIARQRMIVIDVERTRRVTYGKGRCSKHRDLSNRVYTSPQARASAIEKAEALESTLEEEFPSFIKPMLQSHTTGGFRLVSQSPL</sequence>
<accession>A0A7J7LVN1</accession>
<proteinExistence type="predicted"/>
<dbReference type="Proteomes" id="UP000541444">
    <property type="component" value="Unassembled WGS sequence"/>
</dbReference>